<dbReference type="PANTHER" id="PTHR33525:SF4">
    <property type="entry name" value="CYCLIC DI-GMP PHOSPHODIESTERASE CDGJ"/>
    <property type="match status" value="1"/>
</dbReference>
<dbReference type="PIRSF" id="PIRSF003180">
    <property type="entry name" value="DiGMPpdiest_YuxH"/>
    <property type="match status" value="1"/>
</dbReference>
<feature type="domain" description="EAL" evidence="1">
    <location>
        <begin position="1"/>
        <end position="225"/>
    </location>
</feature>
<evidence type="ECO:0000313" key="4">
    <source>
        <dbReference type="Proteomes" id="UP000297475"/>
    </source>
</evidence>
<dbReference type="Pfam" id="PF08668">
    <property type="entry name" value="HDOD"/>
    <property type="match status" value="1"/>
</dbReference>
<dbReference type="Pfam" id="PF00563">
    <property type="entry name" value="EAL"/>
    <property type="match status" value="1"/>
</dbReference>
<dbReference type="PROSITE" id="PS51833">
    <property type="entry name" value="HDOD"/>
    <property type="match status" value="1"/>
</dbReference>
<dbReference type="PROSITE" id="PS50883">
    <property type="entry name" value="EAL"/>
    <property type="match status" value="1"/>
</dbReference>
<dbReference type="AlphaFoldDB" id="A0A4Z0WBI4"/>
<proteinExistence type="predicted"/>
<name>A0A4Z0WBI4_9GAMM</name>
<accession>A0A4Z0WBI4</accession>
<keyword evidence="4" id="KW-1185">Reference proteome</keyword>
<dbReference type="InterPro" id="IPR035919">
    <property type="entry name" value="EAL_sf"/>
</dbReference>
<dbReference type="InterPro" id="IPR052340">
    <property type="entry name" value="RNase_Y/CdgJ"/>
</dbReference>
<dbReference type="SUPFAM" id="SSF109604">
    <property type="entry name" value="HD-domain/PDEase-like"/>
    <property type="match status" value="1"/>
</dbReference>
<sequence length="427" mass="48245">MPAGVMDMDSSAQKDSLSVAQAQVPLFARQPIFDLDLRIVGYELLFRGSVGGNTASFDDGSSASARVLINALTEVDLLSVVSGKRAFVNFTLDMLSVVPDFAKKHLVIELLEDIPLTARLFDKLRDLRRRGYTIAIDDYGTRKYPSELLDLVDIVKVDLLHSPLDVLASVVDELEPYNVQLLAEKVETLEEYNRCRELGFEMFQGYFFSRPRIVSGRPLGTDRTVVLDLLSTLYQSEVNIRDVVAVIQRDPSLSVKLLRLVNSALYRRQRAIRSLQQAIAMLGINRLRSWVTLLLLDAHSDRGKALQEMTLFNAYMCQQLARETRPAMENAAFTVGLLSCLDAFFDRPMQELLQHLPLDELLNHALLENRGRLGAWLRVARYLERHPIDRISGRALEQLGLARARMGELQQQALMEARLFLQSLNSV</sequence>
<dbReference type="InterPro" id="IPR014408">
    <property type="entry name" value="dGMP_Pdiesterase_EAL/HD-GYP"/>
</dbReference>
<reference evidence="3 4" key="1">
    <citation type="submission" date="2019-04" db="EMBL/GenBank/DDBJ databases">
        <title>Natronospirillum operosus gen. nov., sp. nov., a haloalkaliphilic satellite isolated from decaying biomass of laboratory culture of cyanobacterium Geitlerinema sp. and proposal of Natronospirillaceae fam. nov. and Saccharospirillaceae fam. nov.</title>
        <authorList>
            <person name="Kevbrin V."/>
            <person name="Boltyanskaya Y."/>
            <person name="Koziaeva V."/>
            <person name="Grouzdev D.S."/>
            <person name="Park M."/>
            <person name="Cho J."/>
        </authorList>
    </citation>
    <scope>NUCLEOTIDE SEQUENCE [LARGE SCALE GENOMIC DNA]</scope>
    <source>
        <strain evidence="3 4">G-116</strain>
    </source>
</reference>
<dbReference type="Gene3D" id="1.10.3210.10">
    <property type="entry name" value="Hypothetical protein af1432"/>
    <property type="match status" value="1"/>
</dbReference>
<dbReference type="OrthoDB" id="9804751at2"/>
<dbReference type="PANTHER" id="PTHR33525">
    <property type="match status" value="1"/>
</dbReference>
<evidence type="ECO:0000259" key="1">
    <source>
        <dbReference type="PROSITE" id="PS50883"/>
    </source>
</evidence>
<protein>
    <submittedName>
        <fullName evidence="3">HDOD domain-containing protein</fullName>
    </submittedName>
</protein>
<feature type="domain" description="HDOD" evidence="2">
    <location>
        <begin position="219"/>
        <end position="405"/>
    </location>
</feature>
<dbReference type="EMBL" id="SRMF01000006">
    <property type="protein sequence ID" value="TGG91996.1"/>
    <property type="molecule type" value="Genomic_DNA"/>
</dbReference>
<dbReference type="Proteomes" id="UP000297475">
    <property type="component" value="Unassembled WGS sequence"/>
</dbReference>
<organism evidence="3 4">
    <name type="scientific">Natronospirillum operosum</name>
    <dbReference type="NCBI Taxonomy" id="2759953"/>
    <lineage>
        <taxon>Bacteria</taxon>
        <taxon>Pseudomonadati</taxon>
        <taxon>Pseudomonadota</taxon>
        <taxon>Gammaproteobacteria</taxon>
        <taxon>Oceanospirillales</taxon>
        <taxon>Natronospirillaceae</taxon>
        <taxon>Natronospirillum</taxon>
    </lineage>
</organism>
<dbReference type="InterPro" id="IPR001633">
    <property type="entry name" value="EAL_dom"/>
</dbReference>
<dbReference type="Gene3D" id="3.20.20.450">
    <property type="entry name" value="EAL domain"/>
    <property type="match status" value="1"/>
</dbReference>
<dbReference type="SUPFAM" id="SSF141868">
    <property type="entry name" value="EAL domain-like"/>
    <property type="match status" value="1"/>
</dbReference>
<evidence type="ECO:0000259" key="2">
    <source>
        <dbReference type="PROSITE" id="PS51833"/>
    </source>
</evidence>
<gene>
    <name evidence="3" type="ORF">E4656_14015</name>
</gene>
<dbReference type="SMART" id="SM00052">
    <property type="entry name" value="EAL"/>
    <property type="match status" value="1"/>
</dbReference>
<dbReference type="InterPro" id="IPR013976">
    <property type="entry name" value="HDOD"/>
</dbReference>
<evidence type="ECO:0000313" key="3">
    <source>
        <dbReference type="EMBL" id="TGG91996.1"/>
    </source>
</evidence>
<comment type="caution">
    <text evidence="3">The sequence shown here is derived from an EMBL/GenBank/DDBJ whole genome shotgun (WGS) entry which is preliminary data.</text>
</comment>